<dbReference type="InterPro" id="IPR037175">
    <property type="entry name" value="KFase_sf"/>
</dbReference>
<name>A0A6J6L848_9ZZZZ</name>
<dbReference type="SUPFAM" id="SSF102198">
    <property type="entry name" value="Putative cyclase"/>
    <property type="match status" value="1"/>
</dbReference>
<dbReference type="AlphaFoldDB" id="A0A6J6L848"/>
<dbReference type="EMBL" id="CAEZUG010000068">
    <property type="protein sequence ID" value="CAB4598652.1"/>
    <property type="molecule type" value="Genomic_DNA"/>
</dbReference>
<dbReference type="GO" id="GO:0019441">
    <property type="term" value="P:L-tryptophan catabolic process to kynurenine"/>
    <property type="evidence" value="ECO:0007669"/>
    <property type="project" value="InterPro"/>
</dbReference>
<gene>
    <name evidence="1" type="ORF">UFOPK1795_01037</name>
    <name evidence="2" type="ORF">UFOPK2275_00351</name>
</gene>
<sequence>MLNNAKVVDLTIPLGTDIIMWPGAPSPEMETMVTVAHDGFFARKVSFYEHTGTHFDAPCHFIEGKATVDKIPASTLVRPAVVIDISAEVGDNADAVLTLEQVKAFEAKNGIIPKNAAILLRTGWEDFNTDSVKYAGPEGDLHFPGFGAEAAKYLVNEREAVGLGIDTLGIDPGNTVDFPVHSQISHPKGLWHLENLQNLKALPPIGSWIVVGVLPLVGGSGSPARVIALVP</sequence>
<dbReference type="GO" id="GO:0004061">
    <property type="term" value="F:arylformamidase activity"/>
    <property type="evidence" value="ECO:0007669"/>
    <property type="project" value="InterPro"/>
</dbReference>
<reference evidence="2" key="1">
    <citation type="submission" date="2020-05" db="EMBL/GenBank/DDBJ databases">
        <authorList>
            <person name="Chiriac C."/>
            <person name="Salcher M."/>
            <person name="Ghai R."/>
            <person name="Kavagutti S V."/>
        </authorList>
    </citation>
    <scope>NUCLEOTIDE SEQUENCE</scope>
</reference>
<protein>
    <submittedName>
        <fullName evidence="2">Unannotated protein</fullName>
    </submittedName>
</protein>
<proteinExistence type="predicted"/>
<evidence type="ECO:0000313" key="1">
    <source>
        <dbReference type="EMBL" id="CAB4598652.1"/>
    </source>
</evidence>
<dbReference type="EMBL" id="CAEZWQ010000023">
    <property type="protein sequence ID" value="CAB4658217.1"/>
    <property type="molecule type" value="Genomic_DNA"/>
</dbReference>
<dbReference type="Gene3D" id="3.50.30.50">
    <property type="entry name" value="Putative cyclase"/>
    <property type="match status" value="1"/>
</dbReference>
<evidence type="ECO:0000313" key="2">
    <source>
        <dbReference type="EMBL" id="CAB4658217.1"/>
    </source>
</evidence>
<dbReference type="PANTHER" id="PTHR31118:SF12">
    <property type="entry name" value="CYCLASE-LIKE PROTEIN 2"/>
    <property type="match status" value="1"/>
</dbReference>
<dbReference type="Pfam" id="PF04199">
    <property type="entry name" value="Cyclase"/>
    <property type="match status" value="1"/>
</dbReference>
<dbReference type="InterPro" id="IPR007325">
    <property type="entry name" value="KFase/CYL"/>
</dbReference>
<organism evidence="2">
    <name type="scientific">freshwater metagenome</name>
    <dbReference type="NCBI Taxonomy" id="449393"/>
    <lineage>
        <taxon>unclassified sequences</taxon>
        <taxon>metagenomes</taxon>
        <taxon>ecological metagenomes</taxon>
    </lineage>
</organism>
<dbReference type="PANTHER" id="PTHR31118">
    <property type="entry name" value="CYCLASE-LIKE PROTEIN 2"/>
    <property type="match status" value="1"/>
</dbReference>
<accession>A0A6J6L848</accession>